<dbReference type="SMART" id="SM00382">
    <property type="entry name" value="AAA"/>
    <property type="match status" value="1"/>
</dbReference>
<evidence type="ECO:0000256" key="10">
    <source>
        <dbReference type="SAM" id="Phobius"/>
    </source>
</evidence>
<evidence type="ECO:0000259" key="12">
    <source>
        <dbReference type="PROSITE" id="PS50929"/>
    </source>
</evidence>
<dbReference type="GO" id="GO:0005774">
    <property type="term" value="C:vacuolar membrane"/>
    <property type="evidence" value="ECO:0007669"/>
    <property type="project" value="TreeGrafter"/>
</dbReference>
<protein>
    <recommendedName>
        <fullName evidence="15">P-loop containing nucleoside triphosphate hydrolase protein</fullName>
    </recommendedName>
</protein>
<dbReference type="Proteomes" id="UP000070444">
    <property type="component" value="Unassembled WGS sequence"/>
</dbReference>
<organism evidence="13 14">
    <name type="scientific">Conidiobolus coronatus (strain ATCC 28846 / CBS 209.66 / NRRL 28638)</name>
    <name type="common">Delacroixia coronata</name>
    <dbReference type="NCBI Taxonomy" id="796925"/>
    <lineage>
        <taxon>Eukaryota</taxon>
        <taxon>Fungi</taxon>
        <taxon>Fungi incertae sedis</taxon>
        <taxon>Zoopagomycota</taxon>
        <taxon>Entomophthoromycotina</taxon>
        <taxon>Entomophthoromycetes</taxon>
        <taxon>Entomophthorales</taxon>
        <taxon>Ancylistaceae</taxon>
        <taxon>Conidiobolus</taxon>
    </lineage>
</organism>
<dbReference type="InterPro" id="IPR003439">
    <property type="entry name" value="ABC_transporter-like_ATP-bd"/>
</dbReference>
<feature type="transmembrane region" description="Helical" evidence="10">
    <location>
        <begin position="156"/>
        <end position="175"/>
    </location>
</feature>
<gene>
    <name evidence="13" type="ORF">CONCODRAFT_111708</name>
</gene>
<keyword evidence="2" id="KW-0813">Transport</keyword>
<dbReference type="OMA" id="VTIYMAK"/>
<feature type="transmembrane region" description="Helical" evidence="10">
    <location>
        <begin position="273"/>
        <end position="289"/>
    </location>
</feature>
<proteinExistence type="inferred from homology"/>
<dbReference type="PROSITE" id="PS50893">
    <property type="entry name" value="ABC_TRANSPORTER_2"/>
    <property type="match status" value="1"/>
</dbReference>
<dbReference type="PROSITE" id="PS50929">
    <property type="entry name" value="ABC_TM1F"/>
    <property type="match status" value="1"/>
</dbReference>
<dbReference type="AlphaFoldDB" id="A0A137NYM2"/>
<feature type="transmembrane region" description="Helical" evidence="10">
    <location>
        <begin position="102"/>
        <end position="120"/>
    </location>
</feature>
<keyword evidence="6 10" id="KW-1133">Transmembrane helix</keyword>
<reference evidence="13 14" key="1">
    <citation type="journal article" date="2015" name="Genome Biol. Evol.">
        <title>Phylogenomic analyses indicate that early fungi evolved digesting cell walls of algal ancestors of land plants.</title>
        <authorList>
            <person name="Chang Y."/>
            <person name="Wang S."/>
            <person name="Sekimoto S."/>
            <person name="Aerts A.L."/>
            <person name="Choi C."/>
            <person name="Clum A."/>
            <person name="LaButti K.M."/>
            <person name="Lindquist E.A."/>
            <person name="Yee Ngan C."/>
            <person name="Ohm R.A."/>
            <person name="Salamov A.A."/>
            <person name="Grigoriev I.V."/>
            <person name="Spatafora J.W."/>
            <person name="Berbee M.L."/>
        </authorList>
    </citation>
    <scope>NUCLEOTIDE SEQUENCE [LARGE SCALE GENOMIC DNA]</scope>
    <source>
        <strain evidence="13 14">NRRL 28638</strain>
    </source>
</reference>
<keyword evidence="3 10" id="KW-0812">Transmembrane</keyword>
<keyword evidence="4" id="KW-0547">Nucleotide-binding</keyword>
<dbReference type="SUPFAM" id="SSF90123">
    <property type="entry name" value="ABC transporter transmembrane region"/>
    <property type="match status" value="1"/>
</dbReference>
<evidence type="ECO:0000256" key="3">
    <source>
        <dbReference type="ARBA" id="ARBA00022692"/>
    </source>
</evidence>
<evidence type="ECO:0000259" key="11">
    <source>
        <dbReference type="PROSITE" id="PS50893"/>
    </source>
</evidence>
<name>A0A137NYM2_CONC2</name>
<dbReference type="Pfam" id="PF00664">
    <property type="entry name" value="ABC_membrane"/>
    <property type="match status" value="1"/>
</dbReference>
<evidence type="ECO:0000256" key="5">
    <source>
        <dbReference type="ARBA" id="ARBA00022840"/>
    </source>
</evidence>
<dbReference type="SUPFAM" id="SSF52540">
    <property type="entry name" value="P-loop containing nucleoside triphosphate hydrolases"/>
    <property type="match status" value="1"/>
</dbReference>
<feature type="transmembrane region" description="Helical" evidence="10">
    <location>
        <begin position="381"/>
        <end position="401"/>
    </location>
</feature>
<evidence type="ECO:0000313" key="13">
    <source>
        <dbReference type="EMBL" id="KXN67744.1"/>
    </source>
</evidence>
<dbReference type="EMBL" id="KQ964615">
    <property type="protein sequence ID" value="KXN67744.1"/>
    <property type="molecule type" value="Genomic_DNA"/>
</dbReference>
<dbReference type="Gene3D" id="3.40.50.300">
    <property type="entry name" value="P-loop containing nucleotide triphosphate hydrolases"/>
    <property type="match status" value="1"/>
</dbReference>
<dbReference type="GO" id="GO:0015439">
    <property type="term" value="F:ABC-type heme transporter activity"/>
    <property type="evidence" value="ECO:0007669"/>
    <property type="project" value="TreeGrafter"/>
</dbReference>
<dbReference type="PANTHER" id="PTHR24221">
    <property type="entry name" value="ATP-BINDING CASSETTE SUB-FAMILY B"/>
    <property type="match status" value="1"/>
</dbReference>
<dbReference type="Gene3D" id="1.20.1560.10">
    <property type="entry name" value="ABC transporter type 1, transmembrane domain"/>
    <property type="match status" value="1"/>
</dbReference>
<feature type="transmembrane region" description="Helical" evidence="10">
    <location>
        <begin position="6"/>
        <end position="29"/>
    </location>
</feature>
<accession>A0A137NYM2</accession>
<feature type="transmembrane region" description="Helical" evidence="10">
    <location>
        <begin position="69"/>
        <end position="90"/>
    </location>
</feature>
<evidence type="ECO:0000256" key="9">
    <source>
        <dbReference type="SAM" id="MobiDB-lite"/>
    </source>
</evidence>
<dbReference type="InterPro" id="IPR017871">
    <property type="entry name" value="ABC_transporter-like_CS"/>
</dbReference>
<evidence type="ECO:0000256" key="1">
    <source>
        <dbReference type="ARBA" id="ARBA00004141"/>
    </source>
</evidence>
<dbReference type="CDD" id="cd18581">
    <property type="entry name" value="ABC_6TM_ABCB6"/>
    <property type="match status" value="1"/>
</dbReference>
<evidence type="ECO:0008006" key="15">
    <source>
        <dbReference type="Google" id="ProtNLM"/>
    </source>
</evidence>
<dbReference type="InterPro" id="IPR039421">
    <property type="entry name" value="Type_1_exporter"/>
</dbReference>
<evidence type="ECO:0000313" key="14">
    <source>
        <dbReference type="Proteomes" id="UP000070444"/>
    </source>
</evidence>
<evidence type="ECO:0000256" key="7">
    <source>
        <dbReference type="ARBA" id="ARBA00023136"/>
    </source>
</evidence>
<keyword evidence="5" id="KW-0067">ATP-binding</keyword>
<dbReference type="PANTHER" id="PTHR24221:SF654">
    <property type="entry name" value="ATP-BINDING CASSETTE SUB-FAMILY B MEMBER 6"/>
    <property type="match status" value="1"/>
</dbReference>
<sequence>MEYLIVFILNSISCVIALGVLYHTSFSLFSSKLNSRETEPLLSHTSSNPNCSYNSTTGINHYQLNFTQLLTITQLASISLFVIYLVVKFAVGTDNVVQVGEWLSLSFCLLYYLILLRINRVHNSFYFNPNKCFIFLELLNFAQTLVNIICLKFLELNSILLVLNCIKVLIFLIYYSKNKCFCKFGPYLILPEGFQFPQVHTEDPLSAGGISNPLAKLAKLYPFLWPRGSTRLKFCMLFALSMMLLGRYVNALVPAQYKVVLKALQPEGTDEPKAMPIATIALFIGLKFLQGSSGIIQIVQNFFWLPVGQFITKKSSVDMLNHLLDLNLKFHLNRKTGEILRVQERGVASIVSILNALLFDMIPTLLDIIIQSTIIAITLDIWLGLMVFFTMIVYIIVTVVMTDWRTKYRRMCNKQENNMESKAVDCLLNFETVKFYNNEEFEVNEYSKLISKFQNYEWMSNLSNAFLNLNQNLIIQVGYAVICFVAGYQTLHGKIDITEFIQILAYLAQMFSPLDRFGSYYRTIQKNFIDMESMLNLLKIESEIADPIIPITLNTPIQGLIEFRNVSFHYDPRKPILKNVSFKVFPRSTIALVGPSGSGKSTILKLLFRFYDVTEGSILIDGVDIRHINQSELRKLIGIVPQETVLFNDAILYNIAYGKVKSDYDNIIKCSQMAQIHDRIQSFPDGYKSCVGERGLKLSGGEKQRVAIARTFLKDPPIVLLDEATSALDTHTERQIQSALNQVAQDRTTLVIAHRLSTVVNADMILVVKDGEISERGTHESLIEAEGIYHSMWFNQLKDDSHSPVRHSSTESSVKYAISRHPRRRHLEPVAESSDQLSSEEDYQHRFSNFQNSSESVKFSKSLPNFKYLEESD</sequence>
<dbReference type="FunFam" id="3.40.50.300:FF:000186">
    <property type="entry name" value="ATP-binding cassette sub-family B member 7, mitochondrial"/>
    <property type="match status" value="1"/>
</dbReference>
<dbReference type="InterPro" id="IPR036640">
    <property type="entry name" value="ABC1_TM_sf"/>
</dbReference>
<dbReference type="STRING" id="796925.A0A137NYM2"/>
<dbReference type="CDD" id="cd03253">
    <property type="entry name" value="ABCC_ATM1_transporter"/>
    <property type="match status" value="1"/>
</dbReference>
<comment type="subcellular location">
    <subcellularLocation>
        <location evidence="1">Membrane</location>
        <topology evidence="1">Multi-pass membrane protein</topology>
    </subcellularLocation>
</comment>
<dbReference type="GO" id="GO:0005524">
    <property type="term" value="F:ATP binding"/>
    <property type="evidence" value="ECO:0007669"/>
    <property type="project" value="UniProtKB-KW"/>
</dbReference>
<dbReference type="GO" id="GO:0020037">
    <property type="term" value="F:heme binding"/>
    <property type="evidence" value="ECO:0007669"/>
    <property type="project" value="TreeGrafter"/>
</dbReference>
<feature type="transmembrane region" description="Helical" evidence="10">
    <location>
        <begin position="350"/>
        <end position="375"/>
    </location>
</feature>
<dbReference type="PROSITE" id="PS00211">
    <property type="entry name" value="ABC_TRANSPORTER_1"/>
    <property type="match status" value="1"/>
</dbReference>
<keyword evidence="7 10" id="KW-0472">Membrane</keyword>
<comment type="similarity">
    <text evidence="8">Belongs to the ABC transporter superfamily. ABCB family. Heavy Metal importer (TC 3.A.1.210) subfamily.</text>
</comment>
<evidence type="ECO:0000256" key="6">
    <source>
        <dbReference type="ARBA" id="ARBA00022989"/>
    </source>
</evidence>
<dbReference type="Pfam" id="PF00005">
    <property type="entry name" value="ABC_tran"/>
    <property type="match status" value="1"/>
</dbReference>
<feature type="transmembrane region" description="Helical" evidence="10">
    <location>
        <begin position="234"/>
        <end position="253"/>
    </location>
</feature>
<dbReference type="InterPro" id="IPR027417">
    <property type="entry name" value="P-loop_NTPase"/>
</dbReference>
<dbReference type="OrthoDB" id="6500128at2759"/>
<feature type="region of interest" description="Disordered" evidence="9">
    <location>
        <begin position="800"/>
        <end position="845"/>
    </location>
</feature>
<dbReference type="InterPro" id="IPR011527">
    <property type="entry name" value="ABC1_TM_dom"/>
</dbReference>
<feature type="domain" description="ABC transmembrane type-1" evidence="12">
    <location>
        <begin position="236"/>
        <end position="526"/>
    </location>
</feature>
<dbReference type="InterPro" id="IPR003593">
    <property type="entry name" value="AAA+_ATPase"/>
</dbReference>
<keyword evidence="14" id="KW-1185">Reference proteome</keyword>
<feature type="domain" description="ABC transporter" evidence="11">
    <location>
        <begin position="561"/>
        <end position="795"/>
    </location>
</feature>
<evidence type="ECO:0000256" key="8">
    <source>
        <dbReference type="ARBA" id="ARBA00024363"/>
    </source>
</evidence>
<evidence type="ECO:0000256" key="4">
    <source>
        <dbReference type="ARBA" id="ARBA00022741"/>
    </source>
</evidence>
<dbReference type="GO" id="GO:0016887">
    <property type="term" value="F:ATP hydrolysis activity"/>
    <property type="evidence" value="ECO:0007669"/>
    <property type="project" value="InterPro"/>
</dbReference>
<evidence type="ECO:0000256" key="2">
    <source>
        <dbReference type="ARBA" id="ARBA00022448"/>
    </source>
</evidence>